<dbReference type="PROSITE" id="PS50850">
    <property type="entry name" value="MFS"/>
    <property type="match status" value="1"/>
</dbReference>
<protein>
    <submittedName>
        <fullName evidence="7">MFS transporter</fullName>
    </submittedName>
</protein>
<dbReference type="PANTHER" id="PTHR23537">
    <property type="match status" value="1"/>
</dbReference>
<feature type="transmembrane region" description="Helical" evidence="5">
    <location>
        <begin position="254"/>
        <end position="277"/>
    </location>
</feature>
<dbReference type="Pfam" id="PF06779">
    <property type="entry name" value="MFS_4"/>
    <property type="match status" value="1"/>
</dbReference>
<dbReference type="Proteomes" id="UP000603904">
    <property type="component" value="Unassembled WGS sequence"/>
</dbReference>
<keyword evidence="8" id="KW-1185">Reference proteome</keyword>
<name>A0ABQ4G3D4_9ACTN</name>
<feature type="domain" description="Major facilitator superfamily (MFS) profile" evidence="6">
    <location>
        <begin position="21"/>
        <end position="403"/>
    </location>
</feature>
<feature type="transmembrane region" description="Helical" evidence="5">
    <location>
        <begin position="376"/>
        <end position="397"/>
    </location>
</feature>
<feature type="transmembrane region" description="Helical" evidence="5">
    <location>
        <begin position="183"/>
        <end position="201"/>
    </location>
</feature>
<accession>A0ABQ4G3D4</accession>
<evidence type="ECO:0000256" key="2">
    <source>
        <dbReference type="ARBA" id="ARBA00022692"/>
    </source>
</evidence>
<evidence type="ECO:0000256" key="5">
    <source>
        <dbReference type="SAM" id="Phobius"/>
    </source>
</evidence>
<proteinExistence type="predicted"/>
<feature type="transmembrane region" description="Helical" evidence="5">
    <location>
        <begin position="227"/>
        <end position="248"/>
    </location>
</feature>
<evidence type="ECO:0000256" key="3">
    <source>
        <dbReference type="ARBA" id="ARBA00022989"/>
    </source>
</evidence>
<dbReference type="InterPro" id="IPR010645">
    <property type="entry name" value="MFS_4"/>
</dbReference>
<keyword evidence="4 5" id="KW-0472">Membrane</keyword>
<feature type="transmembrane region" description="Helical" evidence="5">
    <location>
        <begin position="348"/>
        <end position="370"/>
    </location>
</feature>
<evidence type="ECO:0000256" key="4">
    <source>
        <dbReference type="ARBA" id="ARBA00023136"/>
    </source>
</evidence>
<dbReference type="EMBL" id="BOOC01000022">
    <property type="protein sequence ID" value="GIH41556.1"/>
    <property type="molecule type" value="Genomic_DNA"/>
</dbReference>
<evidence type="ECO:0000313" key="8">
    <source>
        <dbReference type="Proteomes" id="UP000603904"/>
    </source>
</evidence>
<keyword evidence="3 5" id="KW-1133">Transmembrane helix</keyword>
<dbReference type="RefSeq" id="WP_204058867.1">
    <property type="nucleotide sequence ID" value="NZ_BAAAGP010000038.1"/>
</dbReference>
<feature type="transmembrane region" description="Helical" evidence="5">
    <location>
        <begin position="313"/>
        <end position="336"/>
    </location>
</feature>
<keyword evidence="2 5" id="KW-0812">Transmembrane</keyword>
<sequence>MTAVAAPPAREGGLAREVLTALGLACGPVVALGFTRFAYALLLPPMHERLHWSYAQAGGMNTANALGYIIGAAGAALLARRLGNRTAFLWALALSAVALLATAATAVFWALLAFRFAGGFTTAVAFVVGSALATRVATGADRRRAALPVAVYMAGVGAGVVIAGVVVPAALSAGGDAGWRLGWLLMGVASVLALLPAWLGACRVPEPSGPHAAVLAGHQVRRLVPTFVWYVLFGAGYVSYMTFVVALLRERGLGASMVAVFFVVLGVASAVATLSVWGHLAGRLRGGRATALVAGLVFLGVLPVLLLPARAGAALLSAVVFGSGFMAGPTAATVIARRMLPQNVWTAGIALLTVAFSVGQAVGPLVSGLLSDSAGGIARGLWLSAVLLVLAAAAALFQREHSPA</sequence>
<comment type="subcellular location">
    <subcellularLocation>
        <location evidence="1">Cell membrane</location>
        <topology evidence="1">Multi-pass membrane protein</topology>
    </subcellularLocation>
</comment>
<feature type="transmembrane region" description="Helical" evidence="5">
    <location>
        <begin position="116"/>
        <end position="137"/>
    </location>
</feature>
<dbReference type="SUPFAM" id="SSF103473">
    <property type="entry name" value="MFS general substrate transporter"/>
    <property type="match status" value="1"/>
</dbReference>
<feature type="transmembrane region" description="Helical" evidence="5">
    <location>
        <begin position="62"/>
        <end position="80"/>
    </location>
</feature>
<dbReference type="InterPro" id="IPR020846">
    <property type="entry name" value="MFS_dom"/>
</dbReference>
<feature type="transmembrane region" description="Helical" evidence="5">
    <location>
        <begin position="18"/>
        <end position="42"/>
    </location>
</feature>
<dbReference type="PANTHER" id="PTHR23537:SF1">
    <property type="entry name" value="SUGAR TRANSPORTER"/>
    <property type="match status" value="1"/>
</dbReference>
<reference evidence="7 8" key="1">
    <citation type="submission" date="2021-01" db="EMBL/GenBank/DDBJ databases">
        <title>Whole genome shotgun sequence of Microbispora corallina NBRC 16416.</title>
        <authorList>
            <person name="Komaki H."/>
            <person name="Tamura T."/>
        </authorList>
    </citation>
    <scope>NUCLEOTIDE SEQUENCE [LARGE SCALE GENOMIC DNA]</scope>
    <source>
        <strain evidence="7 8">NBRC 16416</strain>
    </source>
</reference>
<feature type="transmembrane region" description="Helical" evidence="5">
    <location>
        <begin position="289"/>
        <end position="307"/>
    </location>
</feature>
<feature type="transmembrane region" description="Helical" evidence="5">
    <location>
        <begin position="149"/>
        <end position="171"/>
    </location>
</feature>
<dbReference type="Gene3D" id="1.20.1250.20">
    <property type="entry name" value="MFS general substrate transporter like domains"/>
    <property type="match status" value="2"/>
</dbReference>
<organism evidence="7 8">
    <name type="scientific">Microbispora corallina</name>
    <dbReference type="NCBI Taxonomy" id="83302"/>
    <lineage>
        <taxon>Bacteria</taxon>
        <taxon>Bacillati</taxon>
        <taxon>Actinomycetota</taxon>
        <taxon>Actinomycetes</taxon>
        <taxon>Streptosporangiales</taxon>
        <taxon>Streptosporangiaceae</taxon>
        <taxon>Microbispora</taxon>
    </lineage>
</organism>
<comment type="caution">
    <text evidence="7">The sequence shown here is derived from an EMBL/GenBank/DDBJ whole genome shotgun (WGS) entry which is preliminary data.</text>
</comment>
<evidence type="ECO:0000259" key="6">
    <source>
        <dbReference type="PROSITE" id="PS50850"/>
    </source>
</evidence>
<evidence type="ECO:0000256" key="1">
    <source>
        <dbReference type="ARBA" id="ARBA00004651"/>
    </source>
</evidence>
<dbReference type="InterPro" id="IPR036259">
    <property type="entry name" value="MFS_trans_sf"/>
</dbReference>
<feature type="transmembrane region" description="Helical" evidence="5">
    <location>
        <begin position="87"/>
        <end position="110"/>
    </location>
</feature>
<gene>
    <name evidence="7" type="ORF">Mco01_45560</name>
</gene>
<evidence type="ECO:0000313" key="7">
    <source>
        <dbReference type="EMBL" id="GIH41556.1"/>
    </source>
</evidence>